<accession>A0A099U0W4</accession>
<organism evidence="9 12">
    <name type="scientific">Helicobacter muridarum</name>
    <dbReference type="NCBI Taxonomy" id="216"/>
    <lineage>
        <taxon>Bacteria</taxon>
        <taxon>Pseudomonadati</taxon>
        <taxon>Campylobacterota</taxon>
        <taxon>Epsilonproteobacteria</taxon>
        <taxon>Campylobacterales</taxon>
        <taxon>Helicobacteraceae</taxon>
        <taxon>Helicobacter</taxon>
    </lineage>
</organism>
<dbReference type="AlphaFoldDB" id="A0A099U0W4"/>
<evidence type="ECO:0000313" key="11">
    <source>
        <dbReference type="Proteomes" id="UP000029922"/>
    </source>
</evidence>
<sequence>MLDSKNQVAFIYPGQGSQGLGMGKSFRDNFIIARELIQRASDCLHIDMVNLLDNDEDKLNQTQYTQPAIFLVSAMAHEILKQEYGIIPHICFGHSLGEVSAYCLNGSTNFDDAITLTYKRGELMFAACNGLLKTNSINSEASLAKDVSEDSKTEEVGMLVCLGLKSKDIESLCQNLQQRGLRVWTANYNLETQTVLAGIKDDLQVAAEECKQAGAKRAMLLKMNVASHCPLLQDAVIPFKELLDVSLQNSEVHVISNSNLDLYSTKQQALYFLTEQLVKPVLYYKSVLKAKDMGITQFIELGHGNVLAGLNNKIADIPTLSINGVESLRSFNN</sequence>
<feature type="domain" description="Malonyl-CoA:ACP transacylase (MAT)" evidence="8">
    <location>
        <begin position="11"/>
        <end position="331"/>
    </location>
</feature>
<evidence type="ECO:0000256" key="6">
    <source>
        <dbReference type="PIRNR" id="PIRNR000446"/>
    </source>
</evidence>
<dbReference type="PANTHER" id="PTHR42681">
    <property type="entry name" value="MALONYL-COA-ACYL CARRIER PROTEIN TRANSACYLASE, MITOCHONDRIAL"/>
    <property type="match status" value="1"/>
</dbReference>
<evidence type="ECO:0000313" key="9">
    <source>
        <dbReference type="EMBL" id="STQ85329.1"/>
    </source>
</evidence>
<evidence type="ECO:0000256" key="7">
    <source>
        <dbReference type="PIRSR" id="PIRSR000446-1"/>
    </source>
</evidence>
<feature type="active site" evidence="7">
    <location>
        <position position="228"/>
    </location>
</feature>
<evidence type="ECO:0000256" key="4">
    <source>
        <dbReference type="ARBA" id="ARBA00023315"/>
    </source>
</evidence>
<dbReference type="GO" id="GO:0004314">
    <property type="term" value="F:[acyl-carrier-protein] S-malonyltransferase activity"/>
    <property type="evidence" value="ECO:0007669"/>
    <property type="project" value="UniProtKB-EC"/>
</dbReference>
<dbReference type="InterPro" id="IPR024925">
    <property type="entry name" value="Malonyl_CoA-ACP_transAc"/>
</dbReference>
<dbReference type="InterPro" id="IPR016035">
    <property type="entry name" value="Acyl_Trfase/lysoPLipase"/>
</dbReference>
<dbReference type="SUPFAM" id="SSF55048">
    <property type="entry name" value="Probable ACP-binding domain of malonyl-CoA ACP transacylase"/>
    <property type="match status" value="1"/>
</dbReference>
<dbReference type="Gene3D" id="3.30.70.250">
    <property type="entry name" value="Malonyl-CoA ACP transacylase, ACP-binding"/>
    <property type="match status" value="1"/>
</dbReference>
<proteinExistence type="inferred from homology"/>
<dbReference type="STRING" id="216.LS73_02545"/>
<keyword evidence="3 6" id="KW-0808">Transferase</keyword>
<dbReference type="InterPro" id="IPR001227">
    <property type="entry name" value="Ac_transferase_dom_sf"/>
</dbReference>
<evidence type="ECO:0000313" key="12">
    <source>
        <dbReference type="Proteomes" id="UP000255139"/>
    </source>
</evidence>
<dbReference type="InterPro" id="IPR016036">
    <property type="entry name" value="Malonyl_transacylase_ACP-bd"/>
</dbReference>
<dbReference type="EC" id="2.3.1.39" evidence="1 6"/>
<comment type="similarity">
    <text evidence="6">Belongs to the fabD family.</text>
</comment>
<dbReference type="GO" id="GO:0005829">
    <property type="term" value="C:cytosol"/>
    <property type="evidence" value="ECO:0007669"/>
    <property type="project" value="TreeGrafter"/>
</dbReference>
<dbReference type="SMART" id="SM00827">
    <property type="entry name" value="PKS_AT"/>
    <property type="match status" value="1"/>
</dbReference>
<dbReference type="GO" id="GO:0006633">
    <property type="term" value="P:fatty acid biosynthetic process"/>
    <property type="evidence" value="ECO:0007669"/>
    <property type="project" value="TreeGrafter"/>
</dbReference>
<gene>
    <name evidence="9" type="primary">fabD</name>
    <name evidence="10" type="ORF">LS73_001610</name>
    <name evidence="9" type="ORF">NCTC12714_00109</name>
</gene>
<reference evidence="9 12" key="2">
    <citation type="submission" date="2018-06" db="EMBL/GenBank/DDBJ databases">
        <authorList>
            <consortium name="Pathogen Informatics"/>
            <person name="Doyle S."/>
        </authorList>
    </citation>
    <scope>NUCLEOTIDE SEQUENCE [LARGE SCALE GENOMIC DNA]</scope>
    <source>
        <strain evidence="9 12">NCTC12714</strain>
    </source>
</reference>
<dbReference type="Gene3D" id="3.40.366.10">
    <property type="entry name" value="Malonyl-Coenzyme A Acyl Carrier Protein, domain 2"/>
    <property type="match status" value="1"/>
</dbReference>
<reference evidence="10 11" key="1">
    <citation type="journal article" date="2014" name="Genome Announc.">
        <title>Draft genome sequences of eight enterohepatic helicobacter species isolated from both laboratory and wild rodents.</title>
        <authorList>
            <person name="Sheh A."/>
            <person name="Shen Z."/>
            <person name="Fox J.G."/>
        </authorList>
    </citation>
    <scope>NUCLEOTIDE SEQUENCE [LARGE SCALE GENOMIC DNA]</scope>
    <source>
        <strain evidence="10 11">ST1</strain>
    </source>
</reference>
<dbReference type="InterPro" id="IPR050858">
    <property type="entry name" value="Mal-CoA-ACP_Trans/PKS_FabD"/>
</dbReference>
<name>A0A099U0W4_9HELI</name>
<keyword evidence="4 6" id="KW-0012">Acyltransferase</keyword>
<dbReference type="PANTHER" id="PTHR42681:SF1">
    <property type="entry name" value="MALONYL-COA-ACYL CARRIER PROTEIN TRANSACYLASE, MITOCHONDRIAL"/>
    <property type="match status" value="1"/>
</dbReference>
<dbReference type="Proteomes" id="UP000255139">
    <property type="component" value="Unassembled WGS sequence"/>
</dbReference>
<keyword evidence="12" id="KW-1185">Reference proteome</keyword>
<evidence type="ECO:0000313" key="10">
    <source>
        <dbReference type="EMBL" id="TLE01400.1"/>
    </source>
</evidence>
<dbReference type="SUPFAM" id="SSF52151">
    <property type="entry name" value="FabD/lysophospholipase-like"/>
    <property type="match status" value="1"/>
</dbReference>
<dbReference type="EMBL" id="JRPD02000002">
    <property type="protein sequence ID" value="TLE01400.1"/>
    <property type="molecule type" value="Genomic_DNA"/>
</dbReference>
<evidence type="ECO:0000259" key="8">
    <source>
        <dbReference type="SMART" id="SM00827"/>
    </source>
</evidence>
<protein>
    <recommendedName>
        <fullName evidence="2 6">Malonyl CoA-acyl carrier protein transacylase</fullName>
        <ecNumber evidence="1 6">2.3.1.39</ecNumber>
    </recommendedName>
</protein>
<dbReference type="EMBL" id="UGJE01000002">
    <property type="protein sequence ID" value="STQ85329.1"/>
    <property type="molecule type" value="Genomic_DNA"/>
</dbReference>
<evidence type="ECO:0000256" key="2">
    <source>
        <dbReference type="ARBA" id="ARBA00018953"/>
    </source>
</evidence>
<dbReference type="Pfam" id="PF00698">
    <property type="entry name" value="Acyl_transf_1"/>
    <property type="match status" value="1"/>
</dbReference>
<evidence type="ECO:0000256" key="5">
    <source>
        <dbReference type="ARBA" id="ARBA00048462"/>
    </source>
</evidence>
<dbReference type="RefSeq" id="WP_034557154.1">
    <property type="nucleotide sequence ID" value="NZ_FZML01000017.1"/>
</dbReference>
<comment type="catalytic activity">
    <reaction evidence="5 6">
        <text>holo-[ACP] + malonyl-CoA = malonyl-[ACP] + CoA</text>
        <dbReference type="Rhea" id="RHEA:41792"/>
        <dbReference type="Rhea" id="RHEA-COMP:9623"/>
        <dbReference type="Rhea" id="RHEA-COMP:9685"/>
        <dbReference type="ChEBI" id="CHEBI:57287"/>
        <dbReference type="ChEBI" id="CHEBI:57384"/>
        <dbReference type="ChEBI" id="CHEBI:64479"/>
        <dbReference type="ChEBI" id="CHEBI:78449"/>
        <dbReference type="EC" id="2.3.1.39"/>
    </reaction>
</comment>
<evidence type="ECO:0000256" key="3">
    <source>
        <dbReference type="ARBA" id="ARBA00022679"/>
    </source>
</evidence>
<dbReference type="Proteomes" id="UP000029922">
    <property type="component" value="Unassembled WGS sequence"/>
</dbReference>
<feature type="active site" evidence="7">
    <location>
        <position position="95"/>
    </location>
</feature>
<evidence type="ECO:0000256" key="1">
    <source>
        <dbReference type="ARBA" id="ARBA00013258"/>
    </source>
</evidence>
<dbReference type="OrthoDB" id="9808564at2"/>
<dbReference type="PIRSF" id="PIRSF000446">
    <property type="entry name" value="Mct"/>
    <property type="match status" value="1"/>
</dbReference>
<dbReference type="InterPro" id="IPR014043">
    <property type="entry name" value="Acyl_transferase_dom"/>
</dbReference>